<accession>A0AA38NP13</accession>
<evidence type="ECO:0000256" key="5">
    <source>
        <dbReference type="SAM" id="MobiDB-lite"/>
    </source>
</evidence>
<organism evidence="7 8">
    <name type="scientific">Lentinula aff. detonsa</name>
    <dbReference type="NCBI Taxonomy" id="2804958"/>
    <lineage>
        <taxon>Eukaryota</taxon>
        <taxon>Fungi</taxon>
        <taxon>Dikarya</taxon>
        <taxon>Basidiomycota</taxon>
        <taxon>Agaricomycotina</taxon>
        <taxon>Agaricomycetes</taxon>
        <taxon>Agaricomycetidae</taxon>
        <taxon>Agaricales</taxon>
        <taxon>Marasmiineae</taxon>
        <taxon>Omphalotaceae</taxon>
        <taxon>Lentinula</taxon>
    </lineage>
</organism>
<name>A0AA38NP13_9AGAR</name>
<keyword evidence="8" id="KW-1185">Reference proteome</keyword>
<keyword evidence="2 4" id="KW-0863">Zinc-finger</keyword>
<evidence type="ECO:0000313" key="8">
    <source>
        <dbReference type="Proteomes" id="UP001163798"/>
    </source>
</evidence>
<feature type="region of interest" description="Disordered" evidence="5">
    <location>
        <begin position="1"/>
        <end position="25"/>
    </location>
</feature>
<feature type="region of interest" description="Disordered" evidence="5">
    <location>
        <begin position="86"/>
        <end position="115"/>
    </location>
</feature>
<dbReference type="InterPro" id="IPR013083">
    <property type="entry name" value="Znf_RING/FYVE/PHD"/>
</dbReference>
<feature type="compositionally biased region" description="Basic residues" evidence="5">
    <location>
        <begin position="8"/>
        <end position="24"/>
    </location>
</feature>
<evidence type="ECO:0000259" key="6">
    <source>
        <dbReference type="PROSITE" id="PS50089"/>
    </source>
</evidence>
<dbReference type="Gene3D" id="3.30.40.10">
    <property type="entry name" value="Zinc/RING finger domain, C3HC4 (zinc finger)"/>
    <property type="match status" value="1"/>
</dbReference>
<keyword evidence="3" id="KW-0862">Zinc</keyword>
<proteinExistence type="predicted"/>
<dbReference type="SUPFAM" id="SSF57850">
    <property type="entry name" value="RING/U-box"/>
    <property type="match status" value="1"/>
</dbReference>
<evidence type="ECO:0000256" key="1">
    <source>
        <dbReference type="ARBA" id="ARBA00022723"/>
    </source>
</evidence>
<evidence type="ECO:0000256" key="2">
    <source>
        <dbReference type="ARBA" id="ARBA00022771"/>
    </source>
</evidence>
<dbReference type="AlphaFoldDB" id="A0AA38NP13"/>
<dbReference type="InterPro" id="IPR017907">
    <property type="entry name" value="Znf_RING_CS"/>
</dbReference>
<dbReference type="PROSITE" id="PS00518">
    <property type="entry name" value="ZF_RING_1"/>
    <property type="match status" value="1"/>
</dbReference>
<comment type="caution">
    <text evidence="7">The sequence shown here is derived from an EMBL/GenBank/DDBJ whole genome shotgun (WGS) entry which is preliminary data.</text>
</comment>
<reference evidence="7" key="1">
    <citation type="submission" date="2022-08" db="EMBL/GenBank/DDBJ databases">
        <authorList>
            <consortium name="DOE Joint Genome Institute"/>
            <person name="Min B."/>
            <person name="Riley R."/>
            <person name="Sierra-Patev S."/>
            <person name="Naranjo-Ortiz M."/>
            <person name="Looney B."/>
            <person name="Konkel Z."/>
            <person name="Slot J.C."/>
            <person name="Sakamoto Y."/>
            <person name="Steenwyk J.L."/>
            <person name="Rokas A."/>
            <person name="Carro J."/>
            <person name="Camarero S."/>
            <person name="Ferreira P."/>
            <person name="Molpeceres G."/>
            <person name="Ruiz-Duenas F.J."/>
            <person name="Serrano A."/>
            <person name="Henrissat B."/>
            <person name="Drula E."/>
            <person name="Hughes K.W."/>
            <person name="Mata J.L."/>
            <person name="Ishikawa N.K."/>
            <person name="Vargas-Isla R."/>
            <person name="Ushijima S."/>
            <person name="Smith C.A."/>
            <person name="Ahrendt S."/>
            <person name="Andreopoulos W."/>
            <person name="He G."/>
            <person name="Labutti K."/>
            <person name="Lipzen A."/>
            <person name="Ng V."/>
            <person name="Sandor L."/>
            <person name="Barry K."/>
            <person name="Martinez A.T."/>
            <person name="Xiao Y."/>
            <person name="Gibbons J.G."/>
            <person name="Terashima K."/>
            <person name="Hibbett D.S."/>
            <person name="Grigoriev I.V."/>
        </authorList>
    </citation>
    <scope>NUCLEOTIDE SEQUENCE</scope>
    <source>
        <strain evidence="7">TFB10291</strain>
    </source>
</reference>
<dbReference type="InterPro" id="IPR018957">
    <property type="entry name" value="Znf_C3HC4_RING-type"/>
</dbReference>
<dbReference type="GO" id="GO:0008270">
    <property type="term" value="F:zinc ion binding"/>
    <property type="evidence" value="ECO:0007669"/>
    <property type="project" value="UniProtKB-KW"/>
</dbReference>
<evidence type="ECO:0000313" key="7">
    <source>
        <dbReference type="EMBL" id="KAJ3782495.1"/>
    </source>
</evidence>
<evidence type="ECO:0000256" key="3">
    <source>
        <dbReference type="ARBA" id="ARBA00022833"/>
    </source>
</evidence>
<dbReference type="InterPro" id="IPR001841">
    <property type="entry name" value="Znf_RING"/>
</dbReference>
<protein>
    <recommendedName>
        <fullName evidence="6">RING-type domain-containing protein</fullName>
    </recommendedName>
</protein>
<feature type="compositionally biased region" description="Low complexity" evidence="5">
    <location>
        <begin position="86"/>
        <end position="112"/>
    </location>
</feature>
<dbReference type="Pfam" id="PF00097">
    <property type="entry name" value="zf-C3HC4"/>
    <property type="match status" value="1"/>
</dbReference>
<dbReference type="Proteomes" id="UP001163798">
    <property type="component" value="Unassembled WGS sequence"/>
</dbReference>
<gene>
    <name evidence="7" type="ORF">GGU10DRAFT_378522</name>
</gene>
<evidence type="ECO:0000256" key="4">
    <source>
        <dbReference type="PROSITE-ProRule" id="PRU00175"/>
    </source>
</evidence>
<feature type="domain" description="RING-type" evidence="6">
    <location>
        <begin position="189"/>
        <end position="233"/>
    </location>
</feature>
<sequence>MAPERTRGASRHRTNQQKYTHRPSHTMTLRSAANKSQDVHTTSKPTTAISISTPVASSGNLLSHDLPLDAHTLSNLAARADVVTSGGSSSLSEAHSSVDVSNTTPHATTTNTYMHNLPSKPLIPVKLPATDPSIKRLETFFASTMQLYDKQEASINTTNECIELGAQLCIGYKEILDAKQVIERMDHSCWSCKELAWNPYVLRCGHVVCARCITDARRLEIETGKTCQCPTCRFPVWHKPIPSVVIQATIERLASKLDVPPPAQHILEWPDL</sequence>
<dbReference type="EMBL" id="MU793472">
    <property type="protein sequence ID" value="KAJ3782495.1"/>
    <property type="molecule type" value="Genomic_DNA"/>
</dbReference>
<dbReference type="PROSITE" id="PS50089">
    <property type="entry name" value="ZF_RING_2"/>
    <property type="match status" value="1"/>
</dbReference>
<keyword evidence="1" id="KW-0479">Metal-binding</keyword>